<evidence type="ECO:0000256" key="1">
    <source>
        <dbReference type="SAM" id="Phobius"/>
    </source>
</evidence>
<keyword evidence="1" id="KW-0812">Transmembrane</keyword>
<gene>
    <name evidence="2" type="ORF">EDC63_11932</name>
</gene>
<dbReference type="Proteomes" id="UP000295367">
    <property type="component" value="Unassembled WGS sequence"/>
</dbReference>
<dbReference type="AlphaFoldDB" id="A0A4R3XST2"/>
<evidence type="ECO:0000313" key="3">
    <source>
        <dbReference type="Proteomes" id="UP000295367"/>
    </source>
</evidence>
<dbReference type="EMBL" id="SMCO01000019">
    <property type="protein sequence ID" value="TCV82715.1"/>
    <property type="molecule type" value="Genomic_DNA"/>
</dbReference>
<feature type="transmembrane region" description="Helical" evidence="1">
    <location>
        <begin position="16"/>
        <end position="42"/>
    </location>
</feature>
<keyword evidence="1" id="KW-0472">Membrane</keyword>
<comment type="caution">
    <text evidence="2">The sequence shown here is derived from an EMBL/GenBank/DDBJ whole genome shotgun (WGS) entry which is preliminary data.</text>
</comment>
<proteinExistence type="predicted"/>
<evidence type="ECO:0000313" key="2">
    <source>
        <dbReference type="EMBL" id="TCV82715.1"/>
    </source>
</evidence>
<reference evidence="2 3" key="1">
    <citation type="submission" date="2019-03" db="EMBL/GenBank/DDBJ databases">
        <title>Genomic Encyclopedia of Type Strains, Phase IV (KMG-IV): sequencing the most valuable type-strain genomes for metagenomic binning, comparative biology and taxonomic classification.</title>
        <authorList>
            <person name="Goeker M."/>
        </authorList>
    </citation>
    <scope>NUCLEOTIDE SEQUENCE [LARGE SCALE GENOMIC DNA]</scope>
    <source>
        <strain evidence="2 3">DSM 100309</strain>
    </source>
</reference>
<sequence length="68" mass="8120">MFPAPKINHLNTRDRWLLYFVLTSLPGLNIFIWFGFTAAVVFELLMWIPQQRLFDVLELSKTLPFYTK</sequence>
<name>A0A4R3XST2_9PROT</name>
<keyword evidence="1" id="KW-1133">Transmembrane helix</keyword>
<accession>A0A4R3XST2</accession>
<keyword evidence="3" id="KW-1185">Reference proteome</keyword>
<protein>
    <submittedName>
        <fullName evidence="2">Uncharacterized protein</fullName>
    </submittedName>
</protein>
<organism evidence="2 3">
    <name type="scientific">Sulfurirhabdus autotrophica</name>
    <dbReference type="NCBI Taxonomy" id="1706046"/>
    <lineage>
        <taxon>Bacteria</taxon>
        <taxon>Pseudomonadati</taxon>
        <taxon>Pseudomonadota</taxon>
        <taxon>Betaproteobacteria</taxon>
        <taxon>Nitrosomonadales</taxon>
        <taxon>Sulfuricellaceae</taxon>
        <taxon>Sulfurirhabdus</taxon>
    </lineage>
</organism>